<dbReference type="GO" id="GO:0005634">
    <property type="term" value="C:nucleus"/>
    <property type="evidence" value="ECO:0007669"/>
    <property type="project" value="UniProtKB-SubCell"/>
</dbReference>
<dbReference type="Pfam" id="PF15629">
    <property type="entry name" value="Perm-CXXC"/>
    <property type="match status" value="1"/>
</dbReference>
<dbReference type="PANTHER" id="PTHR46213">
    <property type="entry name" value="TRANSCRIPTIONAL ACTIVATOR DEMETER"/>
    <property type="match status" value="1"/>
</dbReference>
<dbReference type="InterPro" id="IPR028924">
    <property type="entry name" value="Perm-CXXC"/>
</dbReference>
<dbReference type="GO" id="GO:0046872">
    <property type="term" value="F:metal ion binding"/>
    <property type="evidence" value="ECO:0007669"/>
    <property type="project" value="UniProtKB-KW"/>
</dbReference>
<feature type="region of interest" description="Disordered" evidence="10">
    <location>
        <begin position="1"/>
        <end position="22"/>
    </location>
</feature>
<dbReference type="InterPro" id="IPR028925">
    <property type="entry name" value="RRM_DME"/>
</dbReference>
<feature type="compositionally biased region" description="Basic and acidic residues" evidence="10">
    <location>
        <begin position="506"/>
        <end position="518"/>
    </location>
</feature>
<dbReference type="STRING" id="72664.V4LYZ6"/>
<keyword evidence="7" id="KW-0411">Iron-sulfur</keyword>
<dbReference type="GO" id="GO:0006284">
    <property type="term" value="P:base-excision repair"/>
    <property type="evidence" value="ECO:0007669"/>
    <property type="project" value="InterPro"/>
</dbReference>
<proteinExistence type="inferred from homology"/>
<feature type="compositionally biased region" description="Basic residues" evidence="10">
    <location>
        <begin position="519"/>
        <end position="539"/>
    </location>
</feature>
<keyword evidence="6" id="KW-0408">Iron</keyword>
<comment type="subcellular location">
    <subcellularLocation>
        <location evidence="2">Nucleus</location>
    </subcellularLocation>
</comment>
<evidence type="ECO:0000313" key="13">
    <source>
        <dbReference type="Proteomes" id="UP000030689"/>
    </source>
</evidence>
<dbReference type="InterPro" id="IPR044811">
    <property type="entry name" value="DME/ROS1"/>
</dbReference>
<dbReference type="GO" id="GO:0019104">
    <property type="term" value="F:DNA N-glycosylase activity"/>
    <property type="evidence" value="ECO:0007669"/>
    <property type="project" value="InterPro"/>
</dbReference>
<dbReference type="Gene3D" id="1.10.340.30">
    <property type="entry name" value="Hypothetical protein, domain 2"/>
    <property type="match status" value="1"/>
</dbReference>
<evidence type="ECO:0000256" key="2">
    <source>
        <dbReference type="ARBA" id="ARBA00004123"/>
    </source>
</evidence>
<name>V4LYZ6_EUTSA</name>
<accession>V4LYZ6</accession>
<gene>
    <name evidence="12" type="ORF">EUTSA_v10019961mg</name>
</gene>
<feature type="domain" description="HhH-GPD" evidence="11">
    <location>
        <begin position="559"/>
        <end position="722"/>
    </location>
</feature>
<dbReference type="OMA" id="RSQNCEP"/>
<dbReference type="GO" id="GO:0003677">
    <property type="term" value="F:DNA binding"/>
    <property type="evidence" value="ECO:0007669"/>
    <property type="project" value="UniProtKB-KW"/>
</dbReference>
<dbReference type="EMBL" id="KI517408">
    <property type="protein sequence ID" value="ESQ49069.1"/>
    <property type="molecule type" value="Genomic_DNA"/>
</dbReference>
<dbReference type="InterPro" id="IPR011257">
    <property type="entry name" value="DNA_glycosylase"/>
</dbReference>
<dbReference type="eggNOG" id="ENOG502QQKH">
    <property type="taxonomic scope" value="Eukaryota"/>
</dbReference>
<reference evidence="12 13" key="1">
    <citation type="journal article" date="2013" name="Front. Plant Sci.">
        <title>The Reference Genome of the Halophytic Plant Eutrema salsugineum.</title>
        <authorList>
            <person name="Yang R."/>
            <person name="Jarvis D.E."/>
            <person name="Chen H."/>
            <person name="Beilstein M.A."/>
            <person name="Grimwood J."/>
            <person name="Jenkins J."/>
            <person name="Shu S."/>
            <person name="Prochnik S."/>
            <person name="Xin M."/>
            <person name="Ma C."/>
            <person name="Schmutz J."/>
            <person name="Wing R.A."/>
            <person name="Mitchell-Olds T."/>
            <person name="Schumaker K.S."/>
            <person name="Wang X."/>
        </authorList>
    </citation>
    <scope>NUCLEOTIDE SEQUENCE [LARGE SCALE GENOMIC DNA]</scope>
</reference>
<dbReference type="Gene3D" id="1.10.1670.10">
    <property type="entry name" value="Helix-hairpin-Helix base-excision DNA repair enzymes (C-terminal)"/>
    <property type="match status" value="1"/>
</dbReference>
<keyword evidence="5" id="KW-0479">Metal-binding</keyword>
<dbReference type="SMART" id="SM00478">
    <property type="entry name" value="ENDO3c"/>
    <property type="match status" value="1"/>
</dbReference>
<dbReference type="SUPFAM" id="SSF48150">
    <property type="entry name" value="DNA-glycosylase"/>
    <property type="match status" value="1"/>
</dbReference>
<dbReference type="GO" id="GO:0051539">
    <property type="term" value="F:4 iron, 4 sulfur cluster binding"/>
    <property type="evidence" value="ECO:0007669"/>
    <property type="project" value="UniProtKB-KW"/>
</dbReference>
<dbReference type="GO" id="GO:0035514">
    <property type="term" value="F:DNA demethylase activity"/>
    <property type="evidence" value="ECO:0007669"/>
    <property type="project" value="InterPro"/>
</dbReference>
<keyword evidence="4" id="KW-0004">4Fe-4S</keyword>
<dbReference type="PANTHER" id="PTHR46213:SF13">
    <property type="entry name" value="DEMETER-LIKE PROTEIN 2-RELATED"/>
    <property type="match status" value="1"/>
</dbReference>
<dbReference type="Pfam" id="PF15628">
    <property type="entry name" value="RRM_DME"/>
    <property type="match status" value="1"/>
</dbReference>
<feature type="compositionally biased region" description="Basic and acidic residues" evidence="10">
    <location>
        <begin position="125"/>
        <end position="137"/>
    </location>
</feature>
<feature type="region of interest" description="Disordered" evidence="10">
    <location>
        <begin position="125"/>
        <end position="169"/>
    </location>
</feature>
<keyword evidence="13" id="KW-1185">Reference proteome</keyword>
<keyword evidence="9" id="KW-0539">Nucleus</keyword>
<dbReference type="OrthoDB" id="5607at2759"/>
<dbReference type="InterPro" id="IPR003265">
    <property type="entry name" value="HhH-GPD_domain"/>
</dbReference>
<evidence type="ECO:0000256" key="3">
    <source>
        <dbReference type="ARBA" id="ARBA00005646"/>
    </source>
</evidence>
<sequence length="1057" mass="119519">MESEESICHSMRYNHPPDSDRRRLSLENLPGLYTMSFTQLLAQIHAIGTNSSVGAASIPSYAADSQISNDSWGNSWKIEPNPWILTPGSFHGTKTCIVGEGPMEKPQYEEPHDPIVKPFHEARSAAGEKEIKRGRAESDDDIAPLETPQPRQKRKKIRGKVAGDVVTRKSTSKSAVKKASATAPCANTSEVNTYVRCPKRSCRRSLIFNNDAEEEDGYGGLTFTSEYRIGTSSGWKIEQDATMRIFGNIPRGIRNTRTRSKRQTLKTDPKGSLRLPQNLETTLILHQKAYQQQKAAVQYKSDGSIIPYRNEKNYQTKVALDGETLRVWKLLMLSNESEGIDGLEEDKQKWWEEERNLFRDRANLFIARMSLVQGDRSFSPWKGSVVDSVVGVFLTQNVADHSSSSAFMDIAAEFPVISISNKELYHEGWESSVTDETVMNLDPGSAAPTPRISNPTIIFVDEIDDDEDVCSQKSSTSSDKSINSTNHSKTVLLDLLTNSSEANFDEGTRVAHTGDGRQQKPKTKTYQHDMKKKKNRKKPKESFDWDSLRREAESGGQKRQRTERTADTVDWDALRCTNVNEIADIIRSRGMNNMLSHRIKAFLNRLVQDHEKIDLEWLRDVPPDKAKEYLMSIDGIGLKSAECVRLLSLHQIAFPVDTNVGRIAVRLGWVPLQPLPDELQMHLLELYPVLTSVQKYLWPRLCKFDQKTLYELHYHMITFGKVFCTKVKPNCKACPMKAECRHYASASARASALRALPEAEEKGCVTIHQRRSNPNPVMVNQSLFLTQDKEHEESKRLHRCEPIIEEPSSPEIVCPDIEDFPDPWENMDSIPTIILNDGATISKDLVVISSQAASITRPKLKLIEKLRTEHYVYELPDNHHILEGFEKRELEDRVPYLLAIWTSGETASSIQPPEQKCVSQESNILCHEKTCFSCNNRREENAQVVRGTVLIPCRTAMRGGFPLNGTYFQTNEVFADHGSSINPIDVPRDSIGGLRRRIVYFGSSVSACFGGLSLDAIQNGFWTGYVCVRGFDRRSRKPKALVERLHCPPSKRKKDDY</sequence>
<evidence type="ECO:0000256" key="7">
    <source>
        <dbReference type="ARBA" id="ARBA00023014"/>
    </source>
</evidence>
<evidence type="ECO:0000256" key="8">
    <source>
        <dbReference type="ARBA" id="ARBA00023125"/>
    </source>
</evidence>
<dbReference type="SMART" id="SM00525">
    <property type="entry name" value="FES"/>
    <property type="match status" value="1"/>
</dbReference>
<organism evidence="12 13">
    <name type="scientific">Eutrema salsugineum</name>
    <name type="common">Saltwater cress</name>
    <name type="synonym">Sisymbrium salsugineum</name>
    <dbReference type="NCBI Taxonomy" id="72664"/>
    <lineage>
        <taxon>Eukaryota</taxon>
        <taxon>Viridiplantae</taxon>
        <taxon>Streptophyta</taxon>
        <taxon>Embryophyta</taxon>
        <taxon>Tracheophyta</taxon>
        <taxon>Spermatophyta</taxon>
        <taxon>Magnoliopsida</taxon>
        <taxon>eudicotyledons</taxon>
        <taxon>Gunneridae</taxon>
        <taxon>Pentapetalae</taxon>
        <taxon>rosids</taxon>
        <taxon>malvids</taxon>
        <taxon>Brassicales</taxon>
        <taxon>Brassicaceae</taxon>
        <taxon>Eutremeae</taxon>
        <taxon>Eutrema</taxon>
    </lineage>
</organism>
<evidence type="ECO:0000256" key="9">
    <source>
        <dbReference type="ARBA" id="ARBA00023242"/>
    </source>
</evidence>
<dbReference type="InterPro" id="IPR023170">
    <property type="entry name" value="HhH_base_excis_C"/>
</dbReference>
<evidence type="ECO:0000313" key="12">
    <source>
        <dbReference type="EMBL" id="ESQ49069.1"/>
    </source>
</evidence>
<evidence type="ECO:0000256" key="4">
    <source>
        <dbReference type="ARBA" id="ARBA00022485"/>
    </source>
</evidence>
<dbReference type="AlphaFoldDB" id="V4LYZ6"/>
<protein>
    <recommendedName>
        <fullName evidence="11">HhH-GPD domain-containing protein</fullName>
    </recommendedName>
</protein>
<dbReference type="GO" id="GO:0141166">
    <property type="term" value="P:chromosomal 5-methylcytosine DNA demethylation pathway"/>
    <property type="evidence" value="ECO:0007669"/>
    <property type="project" value="InterPro"/>
</dbReference>
<evidence type="ECO:0000259" key="11">
    <source>
        <dbReference type="SMART" id="SM00478"/>
    </source>
</evidence>
<comment type="similarity">
    <text evidence="3">Belongs to the DNA glycosylase family. DEMETER subfamily.</text>
</comment>
<evidence type="ECO:0000256" key="6">
    <source>
        <dbReference type="ARBA" id="ARBA00023004"/>
    </source>
</evidence>
<dbReference type="Gramene" id="ESQ49069">
    <property type="protein sequence ID" value="ESQ49069"/>
    <property type="gene ID" value="EUTSA_v10019961mg"/>
</dbReference>
<keyword evidence="8" id="KW-0238">DNA-binding</keyword>
<dbReference type="InterPro" id="IPR003651">
    <property type="entry name" value="Endonuclease3_FeS-loop_motif"/>
</dbReference>
<evidence type="ECO:0000256" key="1">
    <source>
        <dbReference type="ARBA" id="ARBA00001966"/>
    </source>
</evidence>
<feature type="region of interest" description="Disordered" evidence="10">
    <location>
        <begin position="504"/>
        <end position="565"/>
    </location>
</feature>
<feature type="compositionally biased region" description="Basic and acidic residues" evidence="10">
    <location>
        <begin position="540"/>
        <end position="553"/>
    </location>
</feature>
<dbReference type="Proteomes" id="UP000030689">
    <property type="component" value="Unassembled WGS sequence"/>
</dbReference>
<evidence type="ECO:0000256" key="5">
    <source>
        <dbReference type="ARBA" id="ARBA00022723"/>
    </source>
</evidence>
<dbReference type="KEGG" id="eus:EUTSA_v10019961mg"/>
<evidence type="ECO:0000256" key="10">
    <source>
        <dbReference type="SAM" id="MobiDB-lite"/>
    </source>
</evidence>
<dbReference type="CDD" id="cd00056">
    <property type="entry name" value="ENDO3c"/>
    <property type="match status" value="1"/>
</dbReference>
<comment type="cofactor">
    <cofactor evidence="1">
        <name>[4Fe-4S] cluster</name>
        <dbReference type="ChEBI" id="CHEBI:49883"/>
    </cofactor>
</comment>